<dbReference type="GO" id="GO:0015288">
    <property type="term" value="F:porin activity"/>
    <property type="evidence" value="ECO:0007669"/>
    <property type="project" value="UniProtKB-KW"/>
</dbReference>
<evidence type="ECO:0000256" key="2">
    <source>
        <dbReference type="ARBA" id="ARBA00011233"/>
    </source>
</evidence>
<evidence type="ECO:0000259" key="11">
    <source>
        <dbReference type="Pfam" id="PF13609"/>
    </source>
</evidence>
<accession>A0A7V8FYP1</accession>
<dbReference type="Gene3D" id="2.40.160.10">
    <property type="entry name" value="Porin"/>
    <property type="match status" value="1"/>
</dbReference>
<evidence type="ECO:0000256" key="5">
    <source>
        <dbReference type="ARBA" id="ARBA00022692"/>
    </source>
</evidence>
<evidence type="ECO:0000256" key="3">
    <source>
        <dbReference type="ARBA" id="ARBA00022448"/>
    </source>
</evidence>
<gene>
    <name evidence="12" type="ORF">GAK35_01027</name>
</gene>
<evidence type="ECO:0000313" key="12">
    <source>
        <dbReference type="EMBL" id="KAF1046342.1"/>
    </source>
</evidence>
<evidence type="ECO:0000256" key="4">
    <source>
        <dbReference type="ARBA" id="ARBA00022452"/>
    </source>
</evidence>
<dbReference type="SUPFAM" id="SSF56935">
    <property type="entry name" value="Porins"/>
    <property type="match status" value="1"/>
</dbReference>
<proteinExistence type="predicted"/>
<feature type="domain" description="Porin" evidence="11">
    <location>
        <begin position="13"/>
        <end position="316"/>
    </location>
</feature>
<keyword evidence="10" id="KW-0998">Cell outer membrane</keyword>
<dbReference type="GO" id="GO:0046930">
    <property type="term" value="C:pore complex"/>
    <property type="evidence" value="ECO:0007669"/>
    <property type="project" value="UniProtKB-KW"/>
</dbReference>
<organism evidence="12 13">
    <name type="scientific">Herbaspirillum frisingense</name>
    <dbReference type="NCBI Taxonomy" id="92645"/>
    <lineage>
        <taxon>Bacteria</taxon>
        <taxon>Pseudomonadati</taxon>
        <taxon>Pseudomonadota</taxon>
        <taxon>Betaproteobacteria</taxon>
        <taxon>Burkholderiales</taxon>
        <taxon>Oxalobacteraceae</taxon>
        <taxon>Herbaspirillum</taxon>
    </lineage>
</organism>
<keyword evidence="4" id="KW-1134">Transmembrane beta strand</keyword>
<evidence type="ECO:0000256" key="1">
    <source>
        <dbReference type="ARBA" id="ARBA00004571"/>
    </source>
</evidence>
<dbReference type="PANTHER" id="PTHR34501">
    <property type="entry name" value="PROTEIN YDDL-RELATED"/>
    <property type="match status" value="1"/>
</dbReference>
<sequence>MRTLLFIGMAIPCVLARANEAQPDVKLYGVLDVGVEYINNAGDKGGAIIRMQSGGMSTSHVGLRGSEPLGGGMRAFMQLENGFLADTGRAADPRSLFNRQANVGIAWAGGSVLLGRSDSTPGDFLSDDPFGNNYTWSGVSTHLRGGRRDGTLGRVSNLVKYEGRFGAYRLGASYGFGEVAGKPAADAKYASALDYRQAGWGWTLIYDRENSDVLFPGYSRAGNLGLSGSALLGRSKVSAGYRRHLKHGIGRADLRSDFLWLGLALPLAGANTLSFGFYHVDMRNVPDNGGENPRLFAARLRHAMSARTDLYATAGYAWIGNGQPVGVGNNARLYAENGAQVGINLGMRHKF</sequence>
<comment type="caution">
    <text evidence="12">The sequence shown here is derived from an EMBL/GenBank/DDBJ whole genome shotgun (WGS) entry which is preliminary data.</text>
</comment>
<dbReference type="Pfam" id="PF13609">
    <property type="entry name" value="Porin_4"/>
    <property type="match status" value="1"/>
</dbReference>
<reference evidence="13" key="1">
    <citation type="journal article" date="2020" name="MBio">
        <title>Horizontal gene transfer to a defensive symbiont with a reduced genome amongst a multipartite beetle microbiome.</title>
        <authorList>
            <person name="Waterworth S.C."/>
            <person name="Florez L.V."/>
            <person name="Rees E.R."/>
            <person name="Hertweck C."/>
            <person name="Kaltenpoth M."/>
            <person name="Kwan J.C."/>
        </authorList>
    </citation>
    <scope>NUCLEOTIDE SEQUENCE [LARGE SCALE GENOMIC DNA]</scope>
</reference>
<keyword evidence="7" id="KW-0406">Ion transport</keyword>
<dbReference type="PANTHER" id="PTHR34501:SF9">
    <property type="entry name" value="MAJOR OUTER MEMBRANE PROTEIN P.IA"/>
    <property type="match status" value="1"/>
</dbReference>
<evidence type="ECO:0000256" key="10">
    <source>
        <dbReference type="ARBA" id="ARBA00023237"/>
    </source>
</evidence>
<evidence type="ECO:0000256" key="9">
    <source>
        <dbReference type="ARBA" id="ARBA00023136"/>
    </source>
</evidence>
<keyword evidence="3" id="KW-0813">Transport</keyword>
<keyword evidence="8" id="KW-0626">Porin</keyword>
<dbReference type="InterPro" id="IPR033900">
    <property type="entry name" value="Gram_neg_porin_domain"/>
</dbReference>
<keyword evidence="5" id="KW-0812">Transmembrane</keyword>
<dbReference type="EMBL" id="WNDX01000021">
    <property type="protein sequence ID" value="KAF1046342.1"/>
    <property type="molecule type" value="Genomic_DNA"/>
</dbReference>
<keyword evidence="6" id="KW-0732">Signal</keyword>
<evidence type="ECO:0000256" key="6">
    <source>
        <dbReference type="ARBA" id="ARBA00022729"/>
    </source>
</evidence>
<evidence type="ECO:0000256" key="8">
    <source>
        <dbReference type="ARBA" id="ARBA00023114"/>
    </source>
</evidence>
<keyword evidence="9" id="KW-0472">Membrane</keyword>
<evidence type="ECO:0000313" key="13">
    <source>
        <dbReference type="Proteomes" id="UP000462435"/>
    </source>
</evidence>
<dbReference type="AlphaFoldDB" id="A0A7V8FYP1"/>
<dbReference type="InterPro" id="IPR050298">
    <property type="entry name" value="Gram-neg_bact_OMP"/>
</dbReference>
<dbReference type="GO" id="GO:0009279">
    <property type="term" value="C:cell outer membrane"/>
    <property type="evidence" value="ECO:0007669"/>
    <property type="project" value="UniProtKB-SubCell"/>
</dbReference>
<evidence type="ECO:0000256" key="7">
    <source>
        <dbReference type="ARBA" id="ARBA00023065"/>
    </source>
</evidence>
<dbReference type="CDD" id="cd00342">
    <property type="entry name" value="gram_neg_porins"/>
    <property type="match status" value="1"/>
</dbReference>
<dbReference type="InterPro" id="IPR023614">
    <property type="entry name" value="Porin_dom_sf"/>
</dbReference>
<protein>
    <submittedName>
        <fullName evidence="12">Outer membrane porin protein 32</fullName>
    </submittedName>
</protein>
<dbReference type="GO" id="GO:0006811">
    <property type="term" value="P:monoatomic ion transport"/>
    <property type="evidence" value="ECO:0007669"/>
    <property type="project" value="UniProtKB-KW"/>
</dbReference>
<name>A0A7V8FYP1_9BURK</name>
<comment type="subunit">
    <text evidence="2">Homotrimer.</text>
</comment>
<dbReference type="Proteomes" id="UP000462435">
    <property type="component" value="Unassembled WGS sequence"/>
</dbReference>
<comment type="subcellular location">
    <subcellularLocation>
        <location evidence="1">Cell outer membrane</location>
        <topology evidence="1">Multi-pass membrane protein</topology>
    </subcellularLocation>
</comment>